<feature type="region of interest" description="Disordered" evidence="1">
    <location>
        <begin position="69"/>
        <end position="97"/>
    </location>
</feature>
<dbReference type="Proteomes" id="UP000285624">
    <property type="component" value="Unassembled WGS sequence"/>
</dbReference>
<organism evidence="5 6">
    <name type="scientific">Phytophthora kernoviae</name>
    <dbReference type="NCBI Taxonomy" id="325452"/>
    <lineage>
        <taxon>Eukaryota</taxon>
        <taxon>Sar</taxon>
        <taxon>Stramenopiles</taxon>
        <taxon>Oomycota</taxon>
        <taxon>Peronosporomycetes</taxon>
        <taxon>Peronosporales</taxon>
        <taxon>Peronosporaceae</taxon>
        <taxon>Phytophthora</taxon>
    </lineage>
</organism>
<proteinExistence type="predicted"/>
<dbReference type="AlphaFoldDB" id="A0A3R7NHL2"/>
<dbReference type="Proteomes" id="UP000785171">
    <property type="component" value="Unassembled WGS sequence"/>
</dbReference>
<dbReference type="EMBL" id="JPWV03000072">
    <property type="protein sequence ID" value="KAG2526478.1"/>
    <property type="molecule type" value="Genomic_DNA"/>
</dbReference>
<dbReference type="EMBL" id="JPWU03000068">
    <property type="protein sequence ID" value="KAG2527992.1"/>
    <property type="molecule type" value="Genomic_DNA"/>
</dbReference>
<dbReference type="Proteomes" id="UP000285883">
    <property type="component" value="Unassembled WGS sequence"/>
</dbReference>
<keyword evidence="6" id="KW-1185">Reference proteome</keyword>
<comment type="caution">
    <text evidence="5">The sequence shown here is derived from an EMBL/GenBank/DDBJ whole genome shotgun (WGS) entry which is preliminary data.</text>
</comment>
<evidence type="ECO:0000313" key="4">
    <source>
        <dbReference type="EMBL" id="RLN14632.1"/>
    </source>
</evidence>
<dbReference type="EMBL" id="MAYM02001572">
    <property type="protein sequence ID" value="RLN14632.1"/>
    <property type="molecule type" value="Genomic_DNA"/>
</dbReference>
<protein>
    <submittedName>
        <fullName evidence="5">Uncharacterized protein</fullName>
    </submittedName>
</protein>
<gene>
    <name evidence="4" type="ORF">BBI17_004205</name>
    <name evidence="5" type="ORF">BBO99_00004091</name>
    <name evidence="2" type="ORF">JM16_002875</name>
    <name evidence="3" type="ORF">JM18_003434</name>
</gene>
<reference evidence="2" key="3">
    <citation type="submission" date="2020-06" db="EMBL/GenBank/DDBJ databases">
        <authorList>
            <person name="Studholme D.J."/>
        </authorList>
    </citation>
    <scope>NUCLEOTIDE SEQUENCE</scope>
    <source>
        <strain evidence="2">NZFS 2646</strain>
        <strain evidence="3">NZFS 3630</strain>
    </source>
</reference>
<dbReference type="EMBL" id="MBDN02000091">
    <property type="protein sequence ID" value="RLN81023.1"/>
    <property type="molecule type" value="Genomic_DNA"/>
</dbReference>
<name>A0A3R7NHL2_9STRA</name>
<evidence type="ECO:0000313" key="6">
    <source>
        <dbReference type="Proteomes" id="UP000285624"/>
    </source>
</evidence>
<sequence>MMMSVSFSTKVNGISTIQSLKNPTLVILMIRFVGEQTSAEIENDIRPSAEQQVTGAGKYDAEFDDIFADPHDSQAKPERDSLGTNYNESKEGFYGPDAPEEFLSKLEATSGVNEKHNAAGVEGQEIPGVEIRIGTPASDFTFGDDES</sequence>
<dbReference type="Proteomes" id="UP000792063">
    <property type="component" value="Unassembled WGS sequence"/>
</dbReference>
<evidence type="ECO:0000313" key="3">
    <source>
        <dbReference type="EMBL" id="KAG2527992.1"/>
    </source>
</evidence>
<feature type="compositionally biased region" description="Basic and acidic residues" evidence="1">
    <location>
        <begin position="69"/>
        <end position="81"/>
    </location>
</feature>
<evidence type="ECO:0000256" key="1">
    <source>
        <dbReference type="SAM" id="MobiDB-lite"/>
    </source>
</evidence>
<reference evidence="6 7" key="2">
    <citation type="submission" date="2018-07" db="EMBL/GenBank/DDBJ databases">
        <title>Genome sequencing of oomycete isolates from Chile give support for New Zealand origin for Phytophthora kernoviae and make available the first Nothophytophthora sp. genome.</title>
        <authorList>
            <person name="Studholme D.J."/>
            <person name="Sanfuentes E."/>
            <person name="Panda P."/>
            <person name="Hill R."/>
            <person name="Sambles C."/>
            <person name="Grant M."/>
            <person name="Williams N.M."/>
            <person name="Mcdougal R.L."/>
        </authorList>
    </citation>
    <scope>NUCLEOTIDE SEQUENCE [LARGE SCALE GENOMIC DNA]</scope>
    <source>
        <strain evidence="4">Chile2</strain>
        <strain evidence="5">Chile4</strain>
    </source>
</reference>
<evidence type="ECO:0000313" key="7">
    <source>
        <dbReference type="Proteomes" id="UP000285883"/>
    </source>
</evidence>
<accession>A0A3R7NHL2</accession>
<reference evidence="2" key="1">
    <citation type="journal article" date="2015" name="Genom Data">
        <title>Genome sequences of six Phytophthora species associated with forests in New Zealand.</title>
        <authorList>
            <person name="Studholme D.J."/>
            <person name="McDougal R.L."/>
            <person name="Sambles C."/>
            <person name="Hansen E."/>
            <person name="Hardy G."/>
            <person name="Grant M."/>
            <person name="Ganley R.J."/>
            <person name="Williams N.M."/>
        </authorList>
    </citation>
    <scope>NUCLEOTIDE SEQUENCE</scope>
    <source>
        <strain evidence="2">NZFS 2646</strain>
        <strain evidence="3">NZFS 3630</strain>
    </source>
</reference>
<evidence type="ECO:0000313" key="2">
    <source>
        <dbReference type="EMBL" id="KAG2526478.1"/>
    </source>
</evidence>
<evidence type="ECO:0000313" key="5">
    <source>
        <dbReference type="EMBL" id="RLN81023.1"/>
    </source>
</evidence>